<dbReference type="GO" id="GO:0004519">
    <property type="term" value="F:endonuclease activity"/>
    <property type="evidence" value="ECO:0007669"/>
    <property type="project" value="InterPro"/>
</dbReference>
<dbReference type="Gene3D" id="3.40.50.300">
    <property type="entry name" value="P-loop containing nucleotide triphosphate hydrolases"/>
    <property type="match status" value="1"/>
</dbReference>
<dbReference type="InterPro" id="IPR005021">
    <property type="entry name" value="Terminase_largesu-like"/>
</dbReference>
<dbReference type="Pfam" id="PF20441">
    <property type="entry name" value="TerL_nuclease"/>
    <property type="match status" value="1"/>
</dbReference>
<dbReference type="SUPFAM" id="SSF52540">
    <property type="entry name" value="P-loop containing nucleoside triphosphate hydrolases"/>
    <property type="match status" value="1"/>
</dbReference>
<dbReference type="InterPro" id="IPR027417">
    <property type="entry name" value="P-loop_NTPase"/>
</dbReference>
<name>A0A8S5UAN4_9CAUD</name>
<dbReference type="PANTHER" id="PTHR41287:SF1">
    <property type="entry name" value="PROTEIN YMFN"/>
    <property type="match status" value="1"/>
</dbReference>
<sequence length="605" mass="66948">MRRTHHRHPLPTTPTRHNPQTLQHPPRLRHHLAETLRTTPHRPTLVQRLRNHPRPHPRPHTPSLATSSSRQTHPTPRRRSRLPNLQRQTRSSQGGHPQNPPHRPSGQGRVSLSVGGGIVKGGPKAPVVAAPIDWGQYGRPGWRRVQAFASEYLKVPKGTGALGAFRLRNWQLEIVKGLYPLRGKRPRQGLLSLPRGNGKTGLASVLAAYALLADGVEGAQVLIVASDERQAGHTFRNVSRMLELDERLAERTQIYKDRIVSPHNGGELRALPADPGALQGWDPSLMIVDELHVVTEAVWEAVVSASGKRDSSLTLAISTPAESVDSVMWKLVQHGRSGEDPSFFFREYAAPDGCAIDDRKAWRIANPALGDFLHEDALVSTLKTIREPAFRRYRLGQWVGQSDTWLPFGAWDECADPGREVPDGTRVVLAFDGSASGDSTALVGATVEKNPHLFKVGLWENPGDRGWRVPRSDVDLAVDAAFGRWDVAELAADPWGWRSELEAWAKRYGPRRVIEWNTAYAKRMAPATDRLYQAVIEHKITHDGDTRLAAHVAHCVAKSTPMGDLVSKDKRMSSRKIDAAVAAIVANDRAAHHAGKTRRKAAAFR</sequence>
<proteinExistence type="predicted"/>
<accession>A0A8S5UAN4</accession>
<dbReference type="InterPro" id="IPR046462">
    <property type="entry name" value="TerL_nuclease"/>
</dbReference>
<feature type="domain" description="Terminase large subunit-like ATPase" evidence="2">
    <location>
        <begin position="170"/>
        <end position="331"/>
    </location>
</feature>
<feature type="compositionally biased region" description="Basic residues" evidence="1">
    <location>
        <begin position="49"/>
        <end position="59"/>
    </location>
</feature>
<evidence type="ECO:0000259" key="3">
    <source>
        <dbReference type="Pfam" id="PF20441"/>
    </source>
</evidence>
<feature type="domain" description="Terminase large subunit-like endonuclease" evidence="3">
    <location>
        <begin position="485"/>
        <end position="593"/>
    </location>
</feature>
<reference evidence="4" key="1">
    <citation type="journal article" date="2021" name="Proc. Natl. Acad. Sci. U.S.A.">
        <title>A Catalog of Tens of Thousands of Viruses from Human Metagenomes Reveals Hidden Associations with Chronic Diseases.</title>
        <authorList>
            <person name="Tisza M.J."/>
            <person name="Buck C.B."/>
        </authorList>
    </citation>
    <scope>NUCLEOTIDE SEQUENCE</scope>
    <source>
        <strain evidence="4">CtevH2</strain>
    </source>
</reference>
<organism evidence="4">
    <name type="scientific">Siphoviridae sp. ctevH2</name>
    <dbReference type="NCBI Taxonomy" id="2825593"/>
    <lineage>
        <taxon>Viruses</taxon>
        <taxon>Duplodnaviria</taxon>
        <taxon>Heunggongvirae</taxon>
        <taxon>Uroviricota</taxon>
        <taxon>Caudoviricetes</taxon>
    </lineage>
</organism>
<protein>
    <submittedName>
        <fullName evidence="4">Large Terminase</fullName>
    </submittedName>
</protein>
<dbReference type="InterPro" id="IPR046461">
    <property type="entry name" value="TerL_ATPase"/>
</dbReference>
<dbReference type="Pfam" id="PF03354">
    <property type="entry name" value="TerL_ATPase"/>
    <property type="match status" value="1"/>
</dbReference>
<dbReference type="PANTHER" id="PTHR41287">
    <property type="match status" value="1"/>
</dbReference>
<feature type="compositionally biased region" description="Polar residues" evidence="1">
    <location>
        <begin position="63"/>
        <end position="74"/>
    </location>
</feature>
<evidence type="ECO:0000313" key="4">
    <source>
        <dbReference type="EMBL" id="DAF91528.1"/>
    </source>
</evidence>
<dbReference type="EMBL" id="BK016056">
    <property type="protein sequence ID" value="DAF91528.1"/>
    <property type="molecule type" value="Genomic_DNA"/>
</dbReference>
<feature type="region of interest" description="Disordered" evidence="1">
    <location>
        <begin position="1"/>
        <end position="116"/>
    </location>
</feature>
<evidence type="ECO:0000259" key="2">
    <source>
        <dbReference type="Pfam" id="PF03354"/>
    </source>
</evidence>
<feature type="compositionally biased region" description="Polar residues" evidence="1">
    <location>
        <begin position="83"/>
        <end position="96"/>
    </location>
</feature>
<evidence type="ECO:0000256" key="1">
    <source>
        <dbReference type="SAM" id="MobiDB-lite"/>
    </source>
</evidence>